<comment type="caution">
    <text evidence="1">The sequence shown here is derived from an EMBL/GenBank/DDBJ whole genome shotgun (WGS) entry which is preliminary data.</text>
</comment>
<evidence type="ECO:0000313" key="1">
    <source>
        <dbReference type="EMBL" id="PNX62222.1"/>
    </source>
</evidence>
<reference evidence="1 2" key="2">
    <citation type="journal article" date="2017" name="Front. Plant Sci.">
        <title>Gene Classification and Mining of Molecular Markers Useful in Red Clover (Trifolium pratense) Breeding.</title>
        <authorList>
            <person name="Istvanek J."/>
            <person name="Dluhosova J."/>
            <person name="Dluhos P."/>
            <person name="Patkova L."/>
            <person name="Nedelnik J."/>
            <person name="Repkova J."/>
        </authorList>
    </citation>
    <scope>NUCLEOTIDE SEQUENCE [LARGE SCALE GENOMIC DNA]</scope>
    <source>
        <strain evidence="2">cv. Tatra</strain>
        <tissue evidence="1">Young leaves</tissue>
    </source>
</reference>
<protein>
    <submittedName>
        <fullName evidence="1">Uncharacterized protein</fullName>
    </submittedName>
</protein>
<reference evidence="1 2" key="1">
    <citation type="journal article" date="2014" name="Am. J. Bot.">
        <title>Genome assembly and annotation for red clover (Trifolium pratense; Fabaceae).</title>
        <authorList>
            <person name="Istvanek J."/>
            <person name="Jaros M."/>
            <person name="Krenek A."/>
            <person name="Repkova J."/>
        </authorList>
    </citation>
    <scope>NUCLEOTIDE SEQUENCE [LARGE SCALE GENOMIC DNA]</scope>
    <source>
        <strain evidence="2">cv. Tatra</strain>
        <tissue evidence="1">Young leaves</tissue>
    </source>
</reference>
<gene>
    <name evidence="1" type="ORF">L195_g052863</name>
</gene>
<proteinExistence type="predicted"/>
<sequence>MLSLSHLSYRSGDGGG</sequence>
<dbReference type="Proteomes" id="UP000236291">
    <property type="component" value="Unassembled WGS sequence"/>
</dbReference>
<feature type="non-terminal residue" evidence="1">
    <location>
        <position position="16"/>
    </location>
</feature>
<name>A0A2K3K7H3_TRIPR</name>
<dbReference type="EMBL" id="ASHM01087122">
    <property type="protein sequence ID" value="PNX62222.1"/>
    <property type="molecule type" value="Genomic_DNA"/>
</dbReference>
<evidence type="ECO:0000313" key="2">
    <source>
        <dbReference type="Proteomes" id="UP000236291"/>
    </source>
</evidence>
<accession>A0A2K3K7H3</accession>
<organism evidence="1 2">
    <name type="scientific">Trifolium pratense</name>
    <name type="common">Red clover</name>
    <dbReference type="NCBI Taxonomy" id="57577"/>
    <lineage>
        <taxon>Eukaryota</taxon>
        <taxon>Viridiplantae</taxon>
        <taxon>Streptophyta</taxon>
        <taxon>Embryophyta</taxon>
        <taxon>Tracheophyta</taxon>
        <taxon>Spermatophyta</taxon>
        <taxon>Magnoliopsida</taxon>
        <taxon>eudicotyledons</taxon>
        <taxon>Gunneridae</taxon>
        <taxon>Pentapetalae</taxon>
        <taxon>rosids</taxon>
        <taxon>fabids</taxon>
        <taxon>Fabales</taxon>
        <taxon>Fabaceae</taxon>
        <taxon>Papilionoideae</taxon>
        <taxon>50 kb inversion clade</taxon>
        <taxon>NPAAA clade</taxon>
        <taxon>Hologalegina</taxon>
        <taxon>IRL clade</taxon>
        <taxon>Trifolieae</taxon>
        <taxon>Trifolium</taxon>
    </lineage>
</organism>
<dbReference type="AlphaFoldDB" id="A0A2K3K7H3"/>